<dbReference type="InterPro" id="IPR013507">
    <property type="entry name" value="DNA_mismatch_S5_2-like"/>
</dbReference>
<dbReference type="InterPro" id="IPR014762">
    <property type="entry name" value="DNA_mismatch_repair_CS"/>
</dbReference>
<dbReference type="Pfam" id="PF08676">
    <property type="entry name" value="MutL_C"/>
    <property type="match status" value="1"/>
</dbReference>
<name>A0ABR1JZY4_9AGAR</name>
<sequence>MAYIERLGNATRAKLRSTQILTSLPQVVSELFQNSLDSGARNIEIGVNCEEWMCWVRDDGHGMSRDDLAALAKSPDDGRYGTSKAYSPDTLNILSTFGFRGEALASAADLCCLEICSRTARARETWSIILKEGQTLYSGPAVRWRRESHGTTVCVRDAFYNLPVRRRAHPSSTRTLELIRQEVEVYALMFPGVSFSLEDTRAKENGSTKYSILRVPKMPSTLNVFRHIYGRALCQNIEEINLACGEMKLEGFISLEGALSKAYQLLYVNRHPISSGDLHRIIDSRFAASSFAKNAFEESGDVPRSSSRRSPRKTEKRPVYVLNLTISAHQVDNLLEPSKSTVHLENKNSVTAFLSSAIQSFLTKHGFSTRAADFPRKRRRTEEFLDDSGYAEYMTEEKNSIRSSGEAVEASLYIRGDERDAIDECNITWTDPTTGETFIVDARTGHSRPQAFRHSDDEVVEELNELRLRGRRTLPRIVENEASQVPSWITEALAANNAYALTEKRIPTLTTGARHNNGEDSCAHHHLQHEHFARAFLSAQGNGESGVLSHRRFSKDDLSNVRVINQVDRKFIACLIDEHPKQSEGSEIGGEECSTSALILIDQHAADERIRVERFLKSLCLGFLRPGGQGEGEVEIRQLTVPKPILLTRHEATRLASSMEIQDAFRKWGFRFSDLAGVAEVISSMTNTEGDSYTQVSVSCIPEVVADKLLLENELRDLVKGYLVQVESDILDISQFRTTHSESKIRDGDDRHGRFEWLKALRWCPRELLDLVNSKACRGAIMFNDSLTKEQCERLVKQLSDTAFPFQCAHGRPSLVPLANIGSHSDGGRVRGSRMKWSALSELKSLD</sequence>
<dbReference type="Proteomes" id="UP001498398">
    <property type="component" value="Unassembled WGS sequence"/>
</dbReference>
<evidence type="ECO:0000313" key="6">
    <source>
        <dbReference type="Proteomes" id="UP001498398"/>
    </source>
</evidence>
<feature type="domain" description="DNA mismatch repair protein S5" evidence="4">
    <location>
        <begin position="225"/>
        <end position="363"/>
    </location>
</feature>
<dbReference type="SUPFAM" id="SSF54211">
    <property type="entry name" value="Ribosomal protein S5 domain 2-like"/>
    <property type="match status" value="1"/>
</dbReference>
<accession>A0ABR1JZY4</accession>
<dbReference type="InterPro" id="IPR038973">
    <property type="entry name" value="MutL/Mlh/Pms-like"/>
</dbReference>
<keyword evidence="6" id="KW-1185">Reference proteome</keyword>
<dbReference type="Pfam" id="PF01119">
    <property type="entry name" value="DNA_mis_repair"/>
    <property type="match status" value="1"/>
</dbReference>
<dbReference type="PANTHER" id="PTHR10073:SF47">
    <property type="entry name" value="DNA MISMATCH REPAIR PROTEIN MLH3"/>
    <property type="match status" value="1"/>
</dbReference>
<reference evidence="5 6" key="1">
    <citation type="submission" date="2024-01" db="EMBL/GenBank/DDBJ databases">
        <title>A draft genome for the cacao thread blight pathogen Marasmiellus scandens.</title>
        <authorList>
            <person name="Baruah I.K."/>
            <person name="Leung J."/>
            <person name="Bukari Y."/>
            <person name="Amoako-Attah I."/>
            <person name="Meinhardt L.W."/>
            <person name="Bailey B.A."/>
            <person name="Cohen S.P."/>
        </authorList>
    </citation>
    <scope>NUCLEOTIDE SEQUENCE [LARGE SCALE GENOMIC DNA]</scope>
    <source>
        <strain evidence="5 6">GH-19</strain>
    </source>
</reference>
<feature type="domain" description="MutL C-terminal dimerisation" evidence="3">
    <location>
        <begin position="563"/>
        <end position="787"/>
    </location>
</feature>
<proteinExistence type="inferred from homology"/>
<organism evidence="5 6">
    <name type="scientific">Marasmiellus scandens</name>
    <dbReference type="NCBI Taxonomy" id="2682957"/>
    <lineage>
        <taxon>Eukaryota</taxon>
        <taxon>Fungi</taxon>
        <taxon>Dikarya</taxon>
        <taxon>Basidiomycota</taxon>
        <taxon>Agaricomycotina</taxon>
        <taxon>Agaricomycetes</taxon>
        <taxon>Agaricomycetidae</taxon>
        <taxon>Agaricales</taxon>
        <taxon>Marasmiineae</taxon>
        <taxon>Omphalotaceae</taxon>
        <taxon>Marasmiellus</taxon>
    </lineage>
</organism>
<evidence type="ECO:0000259" key="4">
    <source>
        <dbReference type="SMART" id="SM01340"/>
    </source>
</evidence>
<dbReference type="InterPro" id="IPR037198">
    <property type="entry name" value="MutL_C_sf"/>
</dbReference>
<dbReference type="Gene3D" id="3.30.1540.20">
    <property type="entry name" value="MutL, C-terminal domain, dimerisation subdomain"/>
    <property type="match status" value="1"/>
</dbReference>
<dbReference type="Gene3D" id="3.30.230.10">
    <property type="match status" value="1"/>
</dbReference>
<evidence type="ECO:0000313" key="5">
    <source>
        <dbReference type="EMBL" id="KAK7470351.1"/>
    </source>
</evidence>
<dbReference type="SMART" id="SM01340">
    <property type="entry name" value="DNA_mis_repair"/>
    <property type="match status" value="1"/>
</dbReference>
<dbReference type="InterPro" id="IPR014721">
    <property type="entry name" value="Ribsml_uS5_D2-typ_fold_subgr"/>
</dbReference>
<dbReference type="InterPro" id="IPR036890">
    <property type="entry name" value="HATPase_C_sf"/>
</dbReference>
<keyword evidence="2" id="KW-0227">DNA damage</keyword>
<dbReference type="Pfam" id="PF13589">
    <property type="entry name" value="HATPase_c_3"/>
    <property type="match status" value="1"/>
</dbReference>
<dbReference type="InterPro" id="IPR042121">
    <property type="entry name" value="MutL_C_regsub"/>
</dbReference>
<comment type="similarity">
    <text evidence="1">Belongs to the DNA mismatch repair MutL/HexB family.</text>
</comment>
<protein>
    <submittedName>
        <fullName evidence="5">DNA mismatch repair protein</fullName>
    </submittedName>
</protein>
<dbReference type="InterPro" id="IPR042120">
    <property type="entry name" value="MutL_C_dimsub"/>
</dbReference>
<dbReference type="InterPro" id="IPR014790">
    <property type="entry name" value="MutL_C"/>
</dbReference>
<dbReference type="SUPFAM" id="SSF55874">
    <property type="entry name" value="ATPase domain of HSP90 chaperone/DNA topoisomerase II/histidine kinase"/>
    <property type="match status" value="1"/>
</dbReference>
<dbReference type="PANTHER" id="PTHR10073">
    <property type="entry name" value="DNA MISMATCH REPAIR PROTEIN MLH, PMS, MUTL"/>
    <property type="match status" value="1"/>
</dbReference>
<dbReference type="InterPro" id="IPR020568">
    <property type="entry name" value="Ribosomal_Su5_D2-typ_SF"/>
</dbReference>
<dbReference type="Gene3D" id="3.30.565.10">
    <property type="entry name" value="Histidine kinase-like ATPase, C-terminal domain"/>
    <property type="match status" value="1"/>
</dbReference>
<dbReference type="PROSITE" id="PS00058">
    <property type="entry name" value="DNA_MISMATCH_REPAIR_1"/>
    <property type="match status" value="1"/>
</dbReference>
<dbReference type="SUPFAM" id="SSF118116">
    <property type="entry name" value="DNA mismatch repair protein MutL"/>
    <property type="match status" value="2"/>
</dbReference>
<evidence type="ECO:0000259" key="3">
    <source>
        <dbReference type="SMART" id="SM00853"/>
    </source>
</evidence>
<evidence type="ECO:0000256" key="1">
    <source>
        <dbReference type="ARBA" id="ARBA00006082"/>
    </source>
</evidence>
<dbReference type="EMBL" id="JBANRG010000002">
    <property type="protein sequence ID" value="KAK7470351.1"/>
    <property type="molecule type" value="Genomic_DNA"/>
</dbReference>
<comment type="caution">
    <text evidence="5">The sequence shown here is derived from an EMBL/GenBank/DDBJ whole genome shotgun (WGS) entry which is preliminary data.</text>
</comment>
<evidence type="ECO:0000256" key="2">
    <source>
        <dbReference type="ARBA" id="ARBA00022763"/>
    </source>
</evidence>
<dbReference type="Gene3D" id="3.30.1370.100">
    <property type="entry name" value="MutL, C-terminal domain, regulatory subdomain"/>
    <property type="match status" value="1"/>
</dbReference>
<dbReference type="SMART" id="SM00853">
    <property type="entry name" value="MutL_C"/>
    <property type="match status" value="1"/>
</dbReference>
<gene>
    <name evidence="5" type="primary">MLH3</name>
    <name evidence="5" type="ORF">VKT23_001779</name>
</gene>